<dbReference type="AlphaFoldDB" id="A0A927GWF1"/>
<organism evidence="2 3">
    <name type="scientific">Spongiibacter pelagi</name>
    <dbReference type="NCBI Taxonomy" id="2760804"/>
    <lineage>
        <taxon>Bacteria</taxon>
        <taxon>Pseudomonadati</taxon>
        <taxon>Pseudomonadota</taxon>
        <taxon>Gammaproteobacteria</taxon>
        <taxon>Cellvibrionales</taxon>
        <taxon>Spongiibacteraceae</taxon>
        <taxon>Spongiibacter</taxon>
    </lineage>
</organism>
<gene>
    <name evidence="2" type="ORF">IB286_05020</name>
</gene>
<dbReference type="GO" id="GO:0006508">
    <property type="term" value="P:proteolysis"/>
    <property type="evidence" value="ECO:0007669"/>
    <property type="project" value="InterPro"/>
</dbReference>
<dbReference type="GO" id="GO:0008270">
    <property type="term" value="F:zinc ion binding"/>
    <property type="evidence" value="ECO:0007669"/>
    <property type="project" value="InterPro"/>
</dbReference>
<dbReference type="GO" id="GO:0004181">
    <property type="term" value="F:metallocarboxypeptidase activity"/>
    <property type="evidence" value="ECO:0007669"/>
    <property type="project" value="InterPro"/>
</dbReference>
<protein>
    <submittedName>
        <fullName evidence="2">DUF2817 domain-containing protein</fullName>
    </submittedName>
</protein>
<evidence type="ECO:0000313" key="3">
    <source>
        <dbReference type="Proteomes" id="UP000610558"/>
    </source>
</evidence>
<feature type="domain" description="Peptidase M14" evidence="1">
    <location>
        <begin position="57"/>
        <end position="205"/>
    </location>
</feature>
<name>A0A927GWF1_9GAMM</name>
<reference evidence="2" key="1">
    <citation type="submission" date="2020-09" db="EMBL/GenBank/DDBJ databases">
        <authorList>
            <person name="Yoon J.-W."/>
        </authorList>
    </citation>
    <scope>NUCLEOTIDE SEQUENCE</scope>
    <source>
        <strain evidence="2">KMU-158</strain>
    </source>
</reference>
<dbReference type="Pfam" id="PF00246">
    <property type="entry name" value="Peptidase_M14"/>
    <property type="match status" value="1"/>
</dbReference>
<dbReference type="Proteomes" id="UP000610558">
    <property type="component" value="Unassembled WGS sequence"/>
</dbReference>
<evidence type="ECO:0000313" key="2">
    <source>
        <dbReference type="EMBL" id="MBD2858364.1"/>
    </source>
</evidence>
<accession>A0A927GWF1</accession>
<dbReference type="RefSeq" id="WP_190763125.1">
    <property type="nucleotide sequence ID" value="NZ_JACXLD010000002.1"/>
</dbReference>
<dbReference type="EMBL" id="JACXLD010000002">
    <property type="protein sequence ID" value="MBD2858364.1"/>
    <property type="molecule type" value="Genomic_DNA"/>
</dbReference>
<comment type="caution">
    <text evidence="2">The sequence shown here is derived from an EMBL/GenBank/DDBJ whole genome shotgun (WGS) entry which is preliminary data.</text>
</comment>
<dbReference type="SUPFAM" id="SSF53187">
    <property type="entry name" value="Zn-dependent exopeptidases"/>
    <property type="match status" value="1"/>
</dbReference>
<proteinExistence type="predicted"/>
<sequence length="359" mass="41494">MTGPNLPDFFSVMARLRGSLGGRFSELFAVEQLCQQAGSMIQTRVEALVELNGLQLPITSLTIGNPETARNCLLLTGGIHGVERIGTQVLIAWLESVIERCRWDAHWQRQFDEELAIVALPIVNPGGMLQDMRCNPSSVDLNRHAPIDAEADTPFLIGGHRIWRKLPWYRGHWHRHQEIEFVALQNVVYRCTRPESLCLVVDFHSGFGFKDHLWIPYAFRKEPIEDIACYVALKLLWERNFPHHNYQFGPQAMHYLSHGDLWDYFHIQSREHGAKLLPLTLEMGSWLWVKKHPSQIFSFAGLFNPTVPHRHARVLRSHLILLDFLMAACRNPNQWLVEGEHARQLQQMAQALWYRHLPS</sequence>
<dbReference type="Gene3D" id="3.40.630.10">
    <property type="entry name" value="Zn peptidases"/>
    <property type="match status" value="1"/>
</dbReference>
<keyword evidence="3" id="KW-1185">Reference proteome</keyword>
<evidence type="ECO:0000259" key="1">
    <source>
        <dbReference type="Pfam" id="PF00246"/>
    </source>
</evidence>
<dbReference type="InterPro" id="IPR000834">
    <property type="entry name" value="Peptidase_M14"/>
</dbReference>